<dbReference type="AlphaFoldDB" id="A0A0E0LXE1"/>
<dbReference type="Gene3D" id="3.30.200.60">
    <property type="entry name" value="Peptidase C65 Otubain, subdomain 1"/>
    <property type="match status" value="1"/>
</dbReference>
<reference evidence="8" key="1">
    <citation type="submission" date="2015-04" db="UniProtKB">
        <authorList>
            <consortium name="EnsemblPlants"/>
        </authorList>
    </citation>
    <scope>IDENTIFICATION</scope>
</reference>
<dbReference type="Pfam" id="PF10275">
    <property type="entry name" value="Peptidase_C65"/>
    <property type="match status" value="2"/>
</dbReference>
<dbReference type="STRING" id="4537.A0A0E0LXE1"/>
<feature type="compositionally biased region" description="Basic and acidic residues" evidence="7">
    <location>
        <begin position="47"/>
        <end position="56"/>
    </location>
</feature>
<keyword evidence="9" id="KW-1185">Reference proteome</keyword>
<protein>
    <recommendedName>
        <fullName evidence="2">ubiquitinyl hydrolase 1</fullName>
        <ecNumber evidence="2">3.4.19.12</ecNumber>
    </recommendedName>
</protein>
<keyword evidence="6" id="KW-0788">Thiol protease</keyword>
<evidence type="ECO:0000256" key="3">
    <source>
        <dbReference type="ARBA" id="ARBA00022670"/>
    </source>
</evidence>
<dbReference type="InterPro" id="IPR042467">
    <property type="entry name" value="Peptidase_C65_otubain_sub2"/>
</dbReference>
<evidence type="ECO:0000313" key="9">
    <source>
        <dbReference type="Proteomes" id="UP000026962"/>
    </source>
</evidence>
<dbReference type="InterPro" id="IPR042468">
    <property type="entry name" value="Peptidase_C65_otubain_sub1"/>
</dbReference>
<organism evidence="8">
    <name type="scientific">Oryza punctata</name>
    <name type="common">Red rice</name>
    <dbReference type="NCBI Taxonomy" id="4537"/>
    <lineage>
        <taxon>Eukaryota</taxon>
        <taxon>Viridiplantae</taxon>
        <taxon>Streptophyta</taxon>
        <taxon>Embryophyta</taxon>
        <taxon>Tracheophyta</taxon>
        <taxon>Spermatophyta</taxon>
        <taxon>Magnoliopsida</taxon>
        <taxon>Liliopsida</taxon>
        <taxon>Poales</taxon>
        <taxon>Poaceae</taxon>
        <taxon>BOP clade</taxon>
        <taxon>Oryzoideae</taxon>
        <taxon>Oryzeae</taxon>
        <taxon>Oryzinae</taxon>
        <taxon>Oryza</taxon>
    </lineage>
</organism>
<comment type="catalytic activity">
    <reaction evidence="1">
        <text>Thiol-dependent hydrolysis of ester, thioester, amide, peptide and isopeptide bonds formed by the C-terminal Gly of ubiquitin (a 76-residue protein attached to proteins as an intracellular targeting signal).</text>
        <dbReference type="EC" id="3.4.19.12"/>
    </reaction>
</comment>
<evidence type="ECO:0000256" key="2">
    <source>
        <dbReference type="ARBA" id="ARBA00012759"/>
    </source>
</evidence>
<dbReference type="PANTHER" id="PTHR12931">
    <property type="entry name" value="UBIQUITIN THIOLESTERASE PROTEIN OTUB"/>
    <property type="match status" value="1"/>
</dbReference>
<dbReference type="InterPro" id="IPR019400">
    <property type="entry name" value="Peptidase_C65_otubain"/>
</dbReference>
<feature type="region of interest" description="Disordered" evidence="7">
    <location>
        <begin position="91"/>
        <end position="122"/>
    </location>
</feature>
<evidence type="ECO:0000256" key="5">
    <source>
        <dbReference type="ARBA" id="ARBA00022801"/>
    </source>
</evidence>
<dbReference type="GO" id="GO:0006508">
    <property type="term" value="P:proteolysis"/>
    <property type="evidence" value="ECO:0007669"/>
    <property type="project" value="UniProtKB-KW"/>
</dbReference>
<feature type="compositionally biased region" description="Gly residues" evidence="7">
    <location>
        <begin position="112"/>
        <end position="122"/>
    </location>
</feature>
<name>A0A0E0LXE1_ORYPU</name>
<sequence>MSSTLIQIERHLRRDLGRTRTAEREREAEGKLHRIEGVVSTPPHAKLAREAADASARKRKAADGGGGEVDAAATVPEEAVMGEAAAAAPEQVVEGGGGGGGGEEGLNPNPSGGVGGGGGGGGGCSDSVSVELSMGGDYYHSCCGDADPDFRAPEGPKLPYVGDKEPLSTLAAEFQSGSPILQEKIKEHILETQDKAEVERILKKIEQCKKTLADLGYIEFTFEDFFSIFVDQLESVLQGHESSIGFVTSGEIQRRAEFFEPFISGLTNSTVVQFCKASVEPMGEESDHVHIIALSDALGVPIRVMYLDRSSCDAGNISVNHHDFSPEANSSEGAAAAEKPYITLLYRPGHYDILYPK</sequence>
<dbReference type="eggNOG" id="KOG3991">
    <property type="taxonomic scope" value="Eukaryota"/>
</dbReference>
<dbReference type="InterPro" id="IPR038765">
    <property type="entry name" value="Papain-like_cys_pep_sf"/>
</dbReference>
<evidence type="ECO:0000256" key="7">
    <source>
        <dbReference type="SAM" id="MobiDB-lite"/>
    </source>
</evidence>
<accession>A0A0E0LXE1</accession>
<keyword evidence="5" id="KW-0378">Hydrolase</keyword>
<dbReference type="OMA" id="GARACHQ"/>
<evidence type="ECO:0000256" key="6">
    <source>
        <dbReference type="ARBA" id="ARBA00022807"/>
    </source>
</evidence>
<dbReference type="Gene3D" id="1.20.1300.20">
    <property type="entry name" value="Peptidase C65 Otubain, subdomain 2"/>
    <property type="match status" value="1"/>
</dbReference>
<dbReference type="GO" id="GO:0071108">
    <property type="term" value="P:protein K48-linked deubiquitination"/>
    <property type="evidence" value="ECO:0007669"/>
    <property type="project" value="TreeGrafter"/>
</dbReference>
<dbReference type="EnsemblPlants" id="OPUNC08G19970.1">
    <property type="protein sequence ID" value="OPUNC08G19970.1"/>
    <property type="gene ID" value="OPUNC08G19970"/>
</dbReference>
<dbReference type="Proteomes" id="UP000026962">
    <property type="component" value="Chromosome 8"/>
</dbReference>
<reference evidence="8" key="2">
    <citation type="submission" date="2018-05" db="EMBL/GenBank/DDBJ databases">
        <title>OpunRS2 (Oryza punctata Reference Sequence Version 2).</title>
        <authorList>
            <person name="Zhang J."/>
            <person name="Kudrna D."/>
            <person name="Lee S."/>
            <person name="Talag J."/>
            <person name="Welchert J."/>
            <person name="Wing R.A."/>
        </authorList>
    </citation>
    <scope>NUCLEOTIDE SEQUENCE [LARGE SCALE GENOMIC DNA]</scope>
</reference>
<dbReference type="Gramene" id="OPUNC08G19970.1">
    <property type="protein sequence ID" value="OPUNC08G19970.1"/>
    <property type="gene ID" value="OPUNC08G19970"/>
</dbReference>
<dbReference type="HOGENOM" id="CLU_014832_3_1_1"/>
<dbReference type="SUPFAM" id="SSF54001">
    <property type="entry name" value="Cysteine proteinases"/>
    <property type="match status" value="1"/>
</dbReference>
<keyword evidence="4" id="KW-0833">Ubl conjugation pathway</keyword>
<dbReference type="GO" id="GO:0004843">
    <property type="term" value="F:cysteine-type deubiquitinase activity"/>
    <property type="evidence" value="ECO:0007669"/>
    <property type="project" value="UniProtKB-EC"/>
</dbReference>
<evidence type="ECO:0000256" key="4">
    <source>
        <dbReference type="ARBA" id="ARBA00022786"/>
    </source>
</evidence>
<proteinExistence type="predicted"/>
<dbReference type="GO" id="GO:0005634">
    <property type="term" value="C:nucleus"/>
    <property type="evidence" value="ECO:0007669"/>
    <property type="project" value="TreeGrafter"/>
</dbReference>
<feature type="compositionally biased region" description="Basic and acidic residues" evidence="7">
    <location>
        <begin position="17"/>
        <end position="36"/>
    </location>
</feature>
<dbReference type="GO" id="GO:0043130">
    <property type="term" value="F:ubiquitin binding"/>
    <property type="evidence" value="ECO:0007669"/>
    <property type="project" value="TreeGrafter"/>
</dbReference>
<feature type="compositionally biased region" description="Gly residues" evidence="7">
    <location>
        <begin position="94"/>
        <end position="104"/>
    </location>
</feature>
<dbReference type="EC" id="3.4.19.12" evidence="2"/>
<evidence type="ECO:0000256" key="1">
    <source>
        <dbReference type="ARBA" id="ARBA00000707"/>
    </source>
</evidence>
<evidence type="ECO:0000313" key="8">
    <source>
        <dbReference type="EnsemblPlants" id="OPUNC08G19970.1"/>
    </source>
</evidence>
<dbReference type="PANTHER" id="PTHR12931:SF15">
    <property type="entry name" value="UBIQUITIN THIOESTERASE OTUBAIN-LIKE"/>
    <property type="match status" value="1"/>
</dbReference>
<feature type="region of interest" description="Disordered" evidence="7">
    <location>
        <begin position="17"/>
        <end position="69"/>
    </location>
</feature>
<keyword evidence="3" id="KW-0645">Protease</keyword>